<keyword evidence="5 9" id="KW-0238">DNA-binding</keyword>
<dbReference type="PROSITE" id="PS50110">
    <property type="entry name" value="RESPONSE_REGULATORY"/>
    <property type="match status" value="1"/>
</dbReference>
<dbReference type="InterPro" id="IPR036388">
    <property type="entry name" value="WH-like_DNA-bd_sf"/>
</dbReference>
<dbReference type="Pfam" id="PF00072">
    <property type="entry name" value="Response_reg"/>
    <property type="match status" value="1"/>
</dbReference>
<dbReference type="GO" id="GO:0032993">
    <property type="term" value="C:protein-DNA complex"/>
    <property type="evidence" value="ECO:0007669"/>
    <property type="project" value="TreeGrafter"/>
</dbReference>
<feature type="domain" description="Response regulatory" evidence="10">
    <location>
        <begin position="5"/>
        <end position="118"/>
    </location>
</feature>
<dbReference type="SMART" id="SM00448">
    <property type="entry name" value="REC"/>
    <property type="match status" value="1"/>
</dbReference>
<dbReference type="Proteomes" id="UP000449710">
    <property type="component" value="Unassembled WGS sequence"/>
</dbReference>
<organism evidence="12 13">
    <name type="scientific">Isachenkonia alkalipeptolytica</name>
    <dbReference type="NCBI Taxonomy" id="2565777"/>
    <lineage>
        <taxon>Bacteria</taxon>
        <taxon>Bacillati</taxon>
        <taxon>Bacillota</taxon>
        <taxon>Clostridia</taxon>
        <taxon>Eubacteriales</taxon>
        <taxon>Clostridiaceae</taxon>
        <taxon>Isachenkonia</taxon>
    </lineage>
</organism>
<evidence type="ECO:0000313" key="12">
    <source>
        <dbReference type="EMBL" id="NBG89092.1"/>
    </source>
</evidence>
<dbReference type="GO" id="GO:0006355">
    <property type="term" value="P:regulation of DNA-templated transcription"/>
    <property type="evidence" value="ECO:0007669"/>
    <property type="project" value="InterPro"/>
</dbReference>
<evidence type="ECO:0000256" key="6">
    <source>
        <dbReference type="ARBA" id="ARBA00023163"/>
    </source>
</evidence>
<evidence type="ECO:0000256" key="2">
    <source>
        <dbReference type="ARBA" id="ARBA00022553"/>
    </source>
</evidence>
<comment type="caution">
    <text evidence="12">The sequence shown here is derived from an EMBL/GenBank/DDBJ whole genome shotgun (WGS) entry which is preliminary data.</text>
</comment>
<evidence type="ECO:0000256" key="7">
    <source>
        <dbReference type="ARBA" id="ARBA00024867"/>
    </source>
</evidence>
<dbReference type="GO" id="GO:0000976">
    <property type="term" value="F:transcription cis-regulatory region binding"/>
    <property type="evidence" value="ECO:0007669"/>
    <property type="project" value="TreeGrafter"/>
</dbReference>
<evidence type="ECO:0000256" key="4">
    <source>
        <dbReference type="ARBA" id="ARBA00023015"/>
    </source>
</evidence>
<dbReference type="Gene3D" id="6.10.250.690">
    <property type="match status" value="1"/>
</dbReference>
<dbReference type="SMART" id="SM00862">
    <property type="entry name" value="Trans_reg_C"/>
    <property type="match status" value="1"/>
</dbReference>
<dbReference type="Pfam" id="PF00486">
    <property type="entry name" value="Trans_reg_C"/>
    <property type="match status" value="1"/>
</dbReference>
<dbReference type="AlphaFoldDB" id="A0AA43XM12"/>
<comment type="function">
    <text evidence="7">May play the central regulatory role in sporulation. It may be an element of the effector pathway responsible for the activation of sporulation genes in response to nutritional stress. Spo0A may act in concert with spo0H (a sigma factor) to control the expression of some genes that are critical to the sporulation process.</text>
</comment>
<evidence type="ECO:0000256" key="1">
    <source>
        <dbReference type="ARBA" id="ARBA00018672"/>
    </source>
</evidence>
<protein>
    <recommendedName>
        <fullName evidence="1">Stage 0 sporulation protein A homolog</fullName>
    </recommendedName>
</protein>
<evidence type="ECO:0000259" key="10">
    <source>
        <dbReference type="PROSITE" id="PS50110"/>
    </source>
</evidence>
<evidence type="ECO:0000256" key="3">
    <source>
        <dbReference type="ARBA" id="ARBA00023012"/>
    </source>
</evidence>
<dbReference type="Gene3D" id="3.40.50.2300">
    <property type="match status" value="1"/>
</dbReference>
<keyword evidence="4" id="KW-0805">Transcription regulation</keyword>
<dbReference type="GO" id="GO:0005829">
    <property type="term" value="C:cytosol"/>
    <property type="evidence" value="ECO:0007669"/>
    <property type="project" value="TreeGrafter"/>
</dbReference>
<keyword evidence="13" id="KW-1185">Reference proteome</keyword>
<keyword evidence="3" id="KW-0902">Two-component regulatory system</keyword>
<dbReference type="GO" id="GO:0000156">
    <property type="term" value="F:phosphorelay response regulator activity"/>
    <property type="evidence" value="ECO:0007669"/>
    <property type="project" value="TreeGrafter"/>
</dbReference>
<dbReference type="SUPFAM" id="SSF46894">
    <property type="entry name" value="C-terminal effector domain of the bipartite response regulators"/>
    <property type="match status" value="1"/>
</dbReference>
<dbReference type="PANTHER" id="PTHR48111">
    <property type="entry name" value="REGULATOR OF RPOS"/>
    <property type="match status" value="1"/>
</dbReference>
<dbReference type="Gene3D" id="1.10.10.10">
    <property type="entry name" value="Winged helix-like DNA-binding domain superfamily/Winged helix DNA-binding domain"/>
    <property type="match status" value="1"/>
</dbReference>
<name>A0AA43XM12_9CLOT</name>
<evidence type="ECO:0000256" key="9">
    <source>
        <dbReference type="PROSITE-ProRule" id="PRU01091"/>
    </source>
</evidence>
<dbReference type="PROSITE" id="PS51755">
    <property type="entry name" value="OMPR_PHOB"/>
    <property type="match status" value="1"/>
</dbReference>
<dbReference type="CDD" id="cd17574">
    <property type="entry name" value="REC_OmpR"/>
    <property type="match status" value="1"/>
</dbReference>
<evidence type="ECO:0000256" key="8">
    <source>
        <dbReference type="PROSITE-ProRule" id="PRU00169"/>
    </source>
</evidence>
<dbReference type="CDD" id="cd00383">
    <property type="entry name" value="trans_reg_C"/>
    <property type="match status" value="1"/>
</dbReference>
<dbReference type="FunFam" id="3.40.50.2300:FF:000001">
    <property type="entry name" value="DNA-binding response regulator PhoB"/>
    <property type="match status" value="1"/>
</dbReference>
<accession>A0AA43XM12</accession>
<reference evidence="12 13" key="1">
    <citation type="submission" date="2019-04" db="EMBL/GenBank/DDBJ databases">
        <title>Isachenkonia alkalipeptolytica gen. nov. sp. nov. a new anaerobic, alkiliphilic organothrophic bacterium capable to reduce synthesized ferrihydrite isolated from a soda lake.</title>
        <authorList>
            <person name="Toshchakov S.V."/>
            <person name="Zavarzina D.G."/>
            <person name="Zhilina T.N."/>
            <person name="Kostrikina N.A."/>
            <person name="Kublanov I.V."/>
        </authorList>
    </citation>
    <scope>NUCLEOTIDE SEQUENCE [LARGE SCALE GENOMIC DNA]</scope>
    <source>
        <strain evidence="12 13">Z-1701</strain>
    </source>
</reference>
<keyword evidence="2 8" id="KW-0597">Phosphoprotein</keyword>
<dbReference type="InterPro" id="IPR011006">
    <property type="entry name" value="CheY-like_superfamily"/>
</dbReference>
<feature type="domain" description="OmpR/PhoB-type" evidence="11">
    <location>
        <begin position="127"/>
        <end position="223"/>
    </location>
</feature>
<feature type="DNA-binding region" description="OmpR/PhoB-type" evidence="9">
    <location>
        <begin position="127"/>
        <end position="223"/>
    </location>
</feature>
<keyword evidence="6" id="KW-0804">Transcription</keyword>
<dbReference type="EMBL" id="SUMG01000016">
    <property type="protein sequence ID" value="NBG89092.1"/>
    <property type="molecule type" value="Genomic_DNA"/>
</dbReference>
<dbReference type="SUPFAM" id="SSF52172">
    <property type="entry name" value="CheY-like"/>
    <property type="match status" value="1"/>
</dbReference>
<dbReference type="InterPro" id="IPR016032">
    <property type="entry name" value="Sig_transdc_resp-reg_C-effctor"/>
</dbReference>
<proteinExistence type="predicted"/>
<evidence type="ECO:0000313" key="13">
    <source>
        <dbReference type="Proteomes" id="UP000449710"/>
    </source>
</evidence>
<dbReference type="InterPro" id="IPR001789">
    <property type="entry name" value="Sig_transdc_resp-reg_receiver"/>
</dbReference>
<dbReference type="RefSeq" id="WP_160722407.1">
    <property type="nucleotide sequence ID" value="NZ_SUMG01000016.1"/>
</dbReference>
<dbReference type="FunFam" id="1.10.10.10:FF:000018">
    <property type="entry name" value="DNA-binding response regulator ResD"/>
    <property type="match status" value="1"/>
</dbReference>
<sequence length="225" mass="26241">MTGKKILIAEDEKKIRELLSLYLKKEGFNVYEAKNGREALERFDREVFDVLVLDVMMPEYDGWSVLKRVRKTSSLPVLMLTAREEEEDKLFGFELGVDDYVTKPFSVKEVVARVKALLKRGGESSREGSLTYRELTVDAREHEARIGKEKLPLTLKEFDLLTLFLENKNQALSREQILDRVWGFDYYGDLRTVDTHVKRLRRKMGELGDRITTVRGVGYRLEEEE</sequence>
<dbReference type="PANTHER" id="PTHR48111:SF73">
    <property type="entry name" value="ALKALINE PHOSPHATASE SYNTHESIS TRANSCRIPTIONAL REGULATORY PROTEIN PHOP"/>
    <property type="match status" value="1"/>
</dbReference>
<dbReference type="InterPro" id="IPR039420">
    <property type="entry name" value="WalR-like"/>
</dbReference>
<evidence type="ECO:0000256" key="5">
    <source>
        <dbReference type="ARBA" id="ARBA00023125"/>
    </source>
</evidence>
<feature type="modified residue" description="4-aspartylphosphate" evidence="8">
    <location>
        <position position="54"/>
    </location>
</feature>
<dbReference type="InterPro" id="IPR001867">
    <property type="entry name" value="OmpR/PhoB-type_DNA-bd"/>
</dbReference>
<gene>
    <name evidence="12" type="ORF">ISALK_11385</name>
</gene>
<evidence type="ECO:0000259" key="11">
    <source>
        <dbReference type="PROSITE" id="PS51755"/>
    </source>
</evidence>